<comment type="caution">
    <text evidence="1">The sequence shown here is derived from an EMBL/GenBank/DDBJ whole genome shotgun (WGS) entry which is preliminary data.</text>
</comment>
<organism evidence="1">
    <name type="scientific">Tanacetum cinerariifolium</name>
    <name type="common">Dalmatian daisy</name>
    <name type="synonym">Chrysanthemum cinerariifolium</name>
    <dbReference type="NCBI Taxonomy" id="118510"/>
    <lineage>
        <taxon>Eukaryota</taxon>
        <taxon>Viridiplantae</taxon>
        <taxon>Streptophyta</taxon>
        <taxon>Embryophyta</taxon>
        <taxon>Tracheophyta</taxon>
        <taxon>Spermatophyta</taxon>
        <taxon>Magnoliopsida</taxon>
        <taxon>eudicotyledons</taxon>
        <taxon>Gunneridae</taxon>
        <taxon>Pentapetalae</taxon>
        <taxon>asterids</taxon>
        <taxon>campanulids</taxon>
        <taxon>Asterales</taxon>
        <taxon>Asteraceae</taxon>
        <taxon>Asteroideae</taxon>
        <taxon>Anthemideae</taxon>
        <taxon>Anthemidinae</taxon>
        <taxon>Tanacetum</taxon>
    </lineage>
</organism>
<accession>A0A699JZB8</accession>
<dbReference type="AlphaFoldDB" id="A0A699JZB8"/>
<protein>
    <submittedName>
        <fullName evidence="1">Uncharacterized protein</fullName>
    </submittedName>
</protein>
<feature type="non-terminal residue" evidence="1">
    <location>
        <position position="106"/>
    </location>
</feature>
<sequence length="106" mass="11967">MTKSDGNVNLPTETKTSLAIRARVQIARLASSRVMQVEISSDKPNFFQTKSGIKLMLVPRSVRALHLSSLKPHGMRNFPGLQVCQDKGYWGEEDPFDAQQNFFKNE</sequence>
<dbReference type="EMBL" id="BKCJ010464086">
    <property type="protein sequence ID" value="GFA66135.1"/>
    <property type="molecule type" value="Genomic_DNA"/>
</dbReference>
<reference evidence="1" key="1">
    <citation type="journal article" date="2019" name="Sci. Rep.">
        <title>Draft genome of Tanacetum cinerariifolium, the natural source of mosquito coil.</title>
        <authorList>
            <person name="Yamashiro T."/>
            <person name="Shiraishi A."/>
            <person name="Satake H."/>
            <person name="Nakayama K."/>
        </authorList>
    </citation>
    <scope>NUCLEOTIDE SEQUENCE</scope>
</reference>
<name>A0A699JZB8_TANCI</name>
<proteinExistence type="predicted"/>
<evidence type="ECO:0000313" key="1">
    <source>
        <dbReference type="EMBL" id="GFA66135.1"/>
    </source>
</evidence>
<gene>
    <name evidence="1" type="ORF">Tci_638107</name>
</gene>